<comment type="caution">
    <text evidence="2">The sequence shown here is derived from an EMBL/GenBank/DDBJ whole genome shotgun (WGS) entry which is preliminary data.</text>
</comment>
<dbReference type="InterPro" id="IPR021109">
    <property type="entry name" value="Peptidase_aspartic_dom_sf"/>
</dbReference>
<dbReference type="Proteomes" id="UP000460718">
    <property type="component" value="Unassembled WGS sequence"/>
</dbReference>
<evidence type="ECO:0008006" key="4">
    <source>
        <dbReference type="Google" id="ProtNLM"/>
    </source>
</evidence>
<feature type="compositionally biased region" description="Basic and acidic residues" evidence="1">
    <location>
        <begin position="7"/>
        <end position="18"/>
    </location>
</feature>
<dbReference type="EMBL" id="QXFW01005309">
    <property type="protein sequence ID" value="KAE8962447.1"/>
    <property type="molecule type" value="Genomic_DNA"/>
</dbReference>
<dbReference type="SUPFAM" id="SSF50630">
    <property type="entry name" value="Acid proteases"/>
    <property type="match status" value="1"/>
</dbReference>
<sequence>MTVFQDDDSRSDDSRLDVPELDPPIEFRLEPGERFGWWKDHESDDDRKVATVHGAENNHRIPIMLDTGASVSIVSADLARGVPTIIRSKAQVKVTIGPRVVYILDLWVANIGEGIDVLLGMDFMYSAGVRICVREGLVKLPDEETILLNRGGVIRKSQGLDLAVTPDYTARLLPGRSVVVQIHYAQMDPHRDVVWAGRGDGLVTKLIFASRSYPVAVKVVNISDK</sequence>
<evidence type="ECO:0000256" key="1">
    <source>
        <dbReference type="SAM" id="MobiDB-lite"/>
    </source>
</evidence>
<evidence type="ECO:0000313" key="2">
    <source>
        <dbReference type="EMBL" id="KAE8962447.1"/>
    </source>
</evidence>
<dbReference type="Gene3D" id="2.40.70.10">
    <property type="entry name" value="Acid Proteases"/>
    <property type="match status" value="1"/>
</dbReference>
<protein>
    <recommendedName>
        <fullName evidence="4">Peptidase A2 domain-containing protein</fullName>
    </recommendedName>
</protein>
<proteinExistence type="predicted"/>
<accession>A0A6A3GZM8</accession>
<evidence type="ECO:0000313" key="3">
    <source>
        <dbReference type="Proteomes" id="UP000460718"/>
    </source>
</evidence>
<feature type="region of interest" description="Disordered" evidence="1">
    <location>
        <begin position="1"/>
        <end position="22"/>
    </location>
</feature>
<name>A0A6A3GZM8_9STRA</name>
<organism evidence="2 3">
    <name type="scientific">Phytophthora fragariae</name>
    <dbReference type="NCBI Taxonomy" id="53985"/>
    <lineage>
        <taxon>Eukaryota</taxon>
        <taxon>Sar</taxon>
        <taxon>Stramenopiles</taxon>
        <taxon>Oomycota</taxon>
        <taxon>Peronosporomycetes</taxon>
        <taxon>Peronosporales</taxon>
        <taxon>Peronosporaceae</taxon>
        <taxon>Phytophthora</taxon>
    </lineage>
</organism>
<reference evidence="2 3" key="1">
    <citation type="submission" date="2018-09" db="EMBL/GenBank/DDBJ databases">
        <title>Genomic investigation of the strawberry pathogen Phytophthora fragariae indicates pathogenicity is determined by transcriptional variation in three key races.</title>
        <authorList>
            <person name="Adams T.M."/>
            <person name="Armitage A.D."/>
            <person name="Sobczyk M.K."/>
            <person name="Bates H.J."/>
            <person name="Dunwell J.M."/>
            <person name="Nellist C.F."/>
            <person name="Harrison R.J."/>
        </authorList>
    </citation>
    <scope>NUCLEOTIDE SEQUENCE [LARGE SCALE GENOMIC DNA]</scope>
    <source>
        <strain evidence="2 3">SCRP245</strain>
    </source>
</reference>
<gene>
    <name evidence="2" type="ORF">PF011_g29390</name>
</gene>
<dbReference type="AlphaFoldDB" id="A0A6A3GZM8"/>